<dbReference type="AlphaFoldDB" id="A0A0C9T169"/>
<proteinExistence type="predicted"/>
<evidence type="ECO:0000313" key="3">
    <source>
        <dbReference type="Proteomes" id="UP000053647"/>
    </source>
</evidence>
<evidence type="ECO:0000313" key="2">
    <source>
        <dbReference type="EMBL" id="KIJ09470.1"/>
    </source>
</evidence>
<feature type="compositionally biased region" description="Basic and acidic residues" evidence="1">
    <location>
        <begin position="68"/>
        <end position="80"/>
    </location>
</feature>
<sequence>MPRQPLRLWAEETEKRGDAQQSGHGGKDNKVQAFMCSADNKATDTLNPNAKSTRSTVPVGKSNGQGEGEEKRNEMDDADNKSSWLKAFDPLIKEEDLTWGQITM</sequence>
<reference evidence="3" key="2">
    <citation type="submission" date="2015-01" db="EMBL/GenBank/DDBJ databases">
        <title>Evolutionary Origins and Diversification of the Mycorrhizal Mutualists.</title>
        <authorList>
            <consortium name="DOE Joint Genome Institute"/>
            <consortium name="Mycorrhizal Genomics Consortium"/>
            <person name="Kohler A."/>
            <person name="Kuo A."/>
            <person name="Nagy L.G."/>
            <person name="Floudas D."/>
            <person name="Copeland A."/>
            <person name="Barry K.W."/>
            <person name="Cichocki N."/>
            <person name="Veneault-Fourrey C."/>
            <person name="LaButti K."/>
            <person name="Lindquist E.A."/>
            <person name="Lipzen A."/>
            <person name="Lundell T."/>
            <person name="Morin E."/>
            <person name="Murat C."/>
            <person name="Riley R."/>
            <person name="Ohm R."/>
            <person name="Sun H."/>
            <person name="Tunlid A."/>
            <person name="Henrissat B."/>
            <person name="Grigoriev I.V."/>
            <person name="Hibbett D.S."/>
            <person name="Martin F."/>
        </authorList>
    </citation>
    <scope>NUCLEOTIDE SEQUENCE [LARGE SCALE GENOMIC DNA]</scope>
    <source>
        <strain evidence="3">ATCC 200175</strain>
    </source>
</reference>
<protein>
    <submittedName>
        <fullName evidence="2">Uncharacterized protein</fullName>
    </submittedName>
</protein>
<feature type="compositionally biased region" description="Polar residues" evidence="1">
    <location>
        <begin position="43"/>
        <end position="56"/>
    </location>
</feature>
<dbReference type="HOGENOM" id="CLU_2250908_0_0_1"/>
<accession>A0A0C9T169</accession>
<dbReference type="EMBL" id="KN819459">
    <property type="protein sequence ID" value="KIJ09470.1"/>
    <property type="molecule type" value="Genomic_DNA"/>
</dbReference>
<keyword evidence="3" id="KW-1185">Reference proteome</keyword>
<name>A0A0C9T169_PAXIN</name>
<dbReference type="Proteomes" id="UP000053647">
    <property type="component" value="Unassembled WGS sequence"/>
</dbReference>
<feature type="compositionally biased region" description="Basic and acidic residues" evidence="1">
    <location>
        <begin position="9"/>
        <end position="18"/>
    </location>
</feature>
<organism evidence="2 3">
    <name type="scientific">Paxillus involutus ATCC 200175</name>
    <dbReference type="NCBI Taxonomy" id="664439"/>
    <lineage>
        <taxon>Eukaryota</taxon>
        <taxon>Fungi</taxon>
        <taxon>Dikarya</taxon>
        <taxon>Basidiomycota</taxon>
        <taxon>Agaricomycotina</taxon>
        <taxon>Agaricomycetes</taxon>
        <taxon>Agaricomycetidae</taxon>
        <taxon>Boletales</taxon>
        <taxon>Paxilineae</taxon>
        <taxon>Paxillaceae</taxon>
        <taxon>Paxillus</taxon>
    </lineage>
</organism>
<reference evidence="2 3" key="1">
    <citation type="submission" date="2014-06" db="EMBL/GenBank/DDBJ databases">
        <authorList>
            <consortium name="DOE Joint Genome Institute"/>
            <person name="Kuo A."/>
            <person name="Kohler A."/>
            <person name="Nagy L.G."/>
            <person name="Floudas D."/>
            <person name="Copeland A."/>
            <person name="Barry K.W."/>
            <person name="Cichocki N."/>
            <person name="Veneault-Fourrey C."/>
            <person name="LaButti K."/>
            <person name="Lindquist E.A."/>
            <person name="Lipzen A."/>
            <person name="Lundell T."/>
            <person name="Morin E."/>
            <person name="Murat C."/>
            <person name="Sun H."/>
            <person name="Tunlid A."/>
            <person name="Henrissat B."/>
            <person name="Grigoriev I.V."/>
            <person name="Hibbett D.S."/>
            <person name="Martin F."/>
            <person name="Nordberg H.P."/>
            <person name="Cantor M.N."/>
            <person name="Hua S.X."/>
        </authorList>
    </citation>
    <scope>NUCLEOTIDE SEQUENCE [LARGE SCALE GENOMIC DNA]</scope>
    <source>
        <strain evidence="2 3">ATCC 200175</strain>
    </source>
</reference>
<gene>
    <name evidence="2" type="ORF">PAXINDRAFT_17437</name>
</gene>
<evidence type="ECO:0000256" key="1">
    <source>
        <dbReference type="SAM" id="MobiDB-lite"/>
    </source>
</evidence>
<feature type="region of interest" description="Disordered" evidence="1">
    <location>
        <begin position="1"/>
        <end position="83"/>
    </location>
</feature>